<keyword evidence="7" id="KW-1133">Transmembrane helix</keyword>
<keyword evidence="11" id="KW-1185">Reference proteome</keyword>
<keyword evidence="5" id="KW-0418">Kinase</keyword>
<dbReference type="Pfam" id="PF02518">
    <property type="entry name" value="HATPase_c"/>
    <property type="match status" value="1"/>
</dbReference>
<proteinExistence type="predicted"/>
<evidence type="ECO:0000256" key="6">
    <source>
        <dbReference type="PROSITE-ProRule" id="PRU00169"/>
    </source>
</evidence>
<dbReference type="PANTHER" id="PTHR43047">
    <property type="entry name" value="TWO-COMPONENT HISTIDINE PROTEIN KINASE"/>
    <property type="match status" value="1"/>
</dbReference>
<dbReference type="EMBL" id="JABRWJ010000007">
    <property type="protein sequence ID" value="NRF69874.1"/>
    <property type="molecule type" value="Genomic_DNA"/>
</dbReference>
<evidence type="ECO:0000256" key="4">
    <source>
        <dbReference type="ARBA" id="ARBA00022679"/>
    </source>
</evidence>
<dbReference type="CDD" id="cd00082">
    <property type="entry name" value="HisKA"/>
    <property type="match status" value="1"/>
</dbReference>
<dbReference type="SUPFAM" id="SSF47384">
    <property type="entry name" value="Homodimeric domain of signal transducing histidine kinase"/>
    <property type="match status" value="1"/>
</dbReference>
<comment type="caution">
    <text evidence="10">The sequence shown here is derived from an EMBL/GenBank/DDBJ whole genome shotgun (WGS) entry which is preliminary data.</text>
</comment>
<evidence type="ECO:0000256" key="2">
    <source>
        <dbReference type="ARBA" id="ARBA00012438"/>
    </source>
</evidence>
<dbReference type="SUPFAM" id="SSF52172">
    <property type="entry name" value="CheY-like"/>
    <property type="match status" value="1"/>
</dbReference>
<keyword evidence="7" id="KW-0812">Transmembrane</keyword>
<dbReference type="InterPro" id="IPR036097">
    <property type="entry name" value="HisK_dim/P_sf"/>
</dbReference>
<evidence type="ECO:0000259" key="8">
    <source>
        <dbReference type="PROSITE" id="PS50109"/>
    </source>
</evidence>
<feature type="domain" description="Histidine kinase" evidence="8">
    <location>
        <begin position="258"/>
        <end position="469"/>
    </location>
</feature>
<dbReference type="SMART" id="SM00448">
    <property type="entry name" value="REC"/>
    <property type="match status" value="1"/>
</dbReference>
<dbReference type="InterPro" id="IPR003594">
    <property type="entry name" value="HATPase_dom"/>
</dbReference>
<dbReference type="PROSITE" id="PS50109">
    <property type="entry name" value="HIS_KIN"/>
    <property type="match status" value="1"/>
</dbReference>
<feature type="transmembrane region" description="Helical" evidence="7">
    <location>
        <begin position="126"/>
        <end position="144"/>
    </location>
</feature>
<dbReference type="PRINTS" id="PR00344">
    <property type="entry name" value="BCTRLSENSOR"/>
</dbReference>
<keyword evidence="3 6" id="KW-0597">Phosphoprotein</keyword>
<dbReference type="Pfam" id="PF00512">
    <property type="entry name" value="HisKA"/>
    <property type="match status" value="1"/>
</dbReference>
<dbReference type="InterPro" id="IPR011006">
    <property type="entry name" value="CheY-like_superfamily"/>
</dbReference>
<dbReference type="PANTHER" id="PTHR43047:SF9">
    <property type="entry name" value="HISTIDINE KINASE"/>
    <property type="match status" value="1"/>
</dbReference>
<evidence type="ECO:0000256" key="3">
    <source>
        <dbReference type="ARBA" id="ARBA00022553"/>
    </source>
</evidence>
<comment type="catalytic activity">
    <reaction evidence="1">
        <text>ATP + protein L-histidine = ADP + protein N-phospho-L-histidine.</text>
        <dbReference type="EC" id="2.7.13.3"/>
    </reaction>
</comment>
<dbReference type="SMART" id="SM00388">
    <property type="entry name" value="HisKA"/>
    <property type="match status" value="1"/>
</dbReference>
<dbReference type="InterPro" id="IPR001789">
    <property type="entry name" value="Sig_transdc_resp-reg_receiver"/>
</dbReference>
<dbReference type="CDD" id="cd00156">
    <property type="entry name" value="REC"/>
    <property type="match status" value="1"/>
</dbReference>
<evidence type="ECO:0000256" key="5">
    <source>
        <dbReference type="ARBA" id="ARBA00022777"/>
    </source>
</evidence>
<sequence length="607" mass="64948">MSGDDTQAAAWRRLIAGLMETVDDFRGLWRRPASLPSPADAPDTMREISSRQFRKMMDEAPAGIVGTILACVLWAAGFQAVGSASYLLWCVLAAAATAALTAVIVGFRRSRPSDDALGRWQQRFQLCIFLLGLVWGSAVLVPAPAWATPYVVMGTLLMVTGSLSQFAAYRPGISLFGVPCQLIPSADLIVSGGPLGVVTGIGFAIAVGLMMRIVRAHNTSITQAMRVAEERRALIDELGVQRREAERANLSKTFFLASVTHDLRQPLHTIALLSDAARARGGADVGTVEQIDASVQSMEALLGALLEISRLDAGAVPLDITAFAVDDMLARVRLQFEPQALAKGLRLQVLAPPLRVRSDHFQLERIVSNLVANAIRYTPAGGVRVRCRRRGATLWLQVWDSGIGIAREDLARVFEEFFQVSRAARTNRQGLGLGLAIVQRAAHRLSHGLRVRSRTGRGSLFEVGVPIAFSAAAEAGSARLAPLLDGRLVLLIDDDPLVLKSMATLLTSYNCMVISAGSIDDAVAAVRESLRLPDLVVSDHDLGDGHTGPQAIARVRAEAQDQIPALLVTAQPQAAQAALAATSDVRVLAKPLHADALAAALGHLPRY</sequence>
<reference evidence="10 11" key="1">
    <citation type="submission" date="2020-05" db="EMBL/GenBank/DDBJ databases">
        <title>Aquincola sp. isolate from soil.</title>
        <authorList>
            <person name="Han J."/>
            <person name="Kim D.-U."/>
        </authorList>
    </citation>
    <scope>NUCLEOTIDE SEQUENCE [LARGE SCALE GENOMIC DNA]</scope>
    <source>
        <strain evidence="10 11">S2</strain>
    </source>
</reference>
<protein>
    <recommendedName>
        <fullName evidence="2">histidine kinase</fullName>
        <ecNumber evidence="2">2.7.13.3</ecNumber>
    </recommendedName>
</protein>
<dbReference type="Gene3D" id="1.10.287.130">
    <property type="match status" value="1"/>
</dbReference>
<dbReference type="Gene3D" id="3.40.50.2300">
    <property type="match status" value="1"/>
</dbReference>
<evidence type="ECO:0000256" key="1">
    <source>
        <dbReference type="ARBA" id="ARBA00000085"/>
    </source>
</evidence>
<dbReference type="SMART" id="SM00387">
    <property type="entry name" value="HATPase_c"/>
    <property type="match status" value="1"/>
</dbReference>
<organism evidence="10 11">
    <name type="scientific">Pseudaquabacterium terrae</name>
    <dbReference type="NCBI Taxonomy" id="2732868"/>
    <lineage>
        <taxon>Bacteria</taxon>
        <taxon>Pseudomonadati</taxon>
        <taxon>Pseudomonadota</taxon>
        <taxon>Betaproteobacteria</taxon>
        <taxon>Burkholderiales</taxon>
        <taxon>Sphaerotilaceae</taxon>
        <taxon>Pseudaquabacterium</taxon>
    </lineage>
</organism>
<feature type="modified residue" description="4-aspartylphosphate" evidence="6">
    <location>
        <position position="539"/>
    </location>
</feature>
<evidence type="ECO:0000256" key="7">
    <source>
        <dbReference type="SAM" id="Phobius"/>
    </source>
</evidence>
<evidence type="ECO:0000313" key="10">
    <source>
        <dbReference type="EMBL" id="NRF69874.1"/>
    </source>
</evidence>
<dbReference type="InterPro" id="IPR005467">
    <property type="entry name" value="His_kinase_dom"/>
</dbReference>
<dbReference type="Pfam" id="PF00072">
    <property type="entry name" value="Response_reg"/>
    <property type="match status" value="1"/>
</dbReference>
<gene>
    <name evidence="10" type="ORF">HLB44_22980</name>
</gene>
<feature type="transmembrane region" description="Helical" evidence="7">
    <location>
        <begin position="86"/>
        <end position="105"/>
    </location>
</feature>
<dbReference type="SUPFAM" id="SSF55874">
    <property type="entry name" value="ATPase domain of HSP90 chaperone/DNA topoisomerase II/histidine kinase"/>
    <property type="match status" value="1"/>
</dbReference>
<dbReference type="RefSeq" id="WP_173127661.1">
    <property type="nucleotide sequence ID" value="NZ_JABRWJ010000007.1"/>
</dbReference>
<dbReference type="InterPro" id="IPR003661">
    <property type="entry name" value="HisK_dim/P_dom"/>
</dbReference>
<feature type="transmembrane region" description="Helical" evidence="7">
    <location>
        <begin position="60"/>
        <end position="80"/>
    </location>
</feature>
<dbReference type="Gene3D" id="3.30.565.10">
    <property type="entry name" value="Histidine kinase-like ATPase, C-terminal domain"/>
    <property type="match status" value="1"/>
</dbReference>
<accession>A0ABX2EMH8</accession>
<feature type="domain" description="Response regulatory" evidence="9">
    <location>
        <begin position="488"/>
        <end position="605"/>
    </location>
</feature>
<keyword evidence="4" id="KW-0808">Transferase</keyword>
<dbReference type="EC" id="2.7.13.3" evidence="2"/>
<name>A0ABX2EMH8_9BURK</name>
<dbReference type="InterPro" id="IPR004358">
    <property type="entry name" value="Sig_transdc_His_kin-like_C"/>
</dbReference>
<feature type="transmembrane region" description="Helical" evidence="7">
    <location>
        <begin position="188"/>
        <end position="211"/>
    </location>
</feature>
<dbReference type="Proteomes" id="UP000737171">
    <property type="component" value="Unassembled WGS sequence"/>
</dbReference>
<evidence type="ECO:0000259" key="9">
    <source>
        <dbReference type="PROSITE" id="PS50110"/>
    </source>
</evidence>
<dbReference type="InterPro" id="IPR036890">
    <property type="entry name" value="HATPase_C_sf"/>
</dbReference>
<evidence type="ECO:0000313" key="11">
    <source>
        <dbReference type="Proteomes" id="UP000737171"/>
    </source>
</evidence>
<keyword evidence="7" id="KW-0472">Membrane</keyword>
<dbReference type="PROSITE" id="PS50110">
    <property type="entry name" value="RESPONSE_REGULATORY"/>
    <property type="match status" value="1"/>
</dbReference>